<comment type="caution">
    <text evidence="2">The sequence shown here is derived from an EMBL/GenBank/DDBJ whole genome shotgun (WGS) entry which is preliminary data.</text>
</comment>
<evidence type="ECO:0000256" key="1">
    <source>
        <dbReference type="SAM" id="MobiDB-lite"/>
    </source>
</evidence>
<sequence length="249" mass="28400">MHTTDLAPLAKDRHGFVRPPMRGSGRLGEHVADYVVRYADGSEARLPIRRRHEIGMFARRWGENCVECVSHVKPRPMILQPEDTARNDVWRMAVTHNNPADRLPWVNWLWAWEHPHPRKAVVGLRFEPRGGAVLVVGLAAGKTGELPLRWHARRKAVLRLPRGQRFEASHDERGLWPQIQLDLGQVIAATPRPVYPNERWARSYNNQLPEVCDREVLVEYTAHPDARFHLPGGRTIPVARVEGAAKRAA</sequence>
<feature type="region of interest" description="Disordered" evidence="1">
    <location>
        <begin position="1"/>
        <end position="22"/>
    </location>
</feature>
<protein>
    <submittedName>
        <fullName evidence="2">Uncharacterized protein</fullName>
    </submittedName>
</protein>
<name>X0XFJ2_9ZZZZ</name>
<feature type="non-terminal residue" evidence="2">
    <location>
        <position position="249"/>
    </location>
</feature>
<dbReference type="EMBL" id="BARS01042932">
    <property type="protein sequence ID" value="GAG34177.1"/>
    <property type="molecule type" value="Genomic_DNA"/>
</dbReference>
<reference evidence="2" key="1">
    <citation type="journal article" date="2014" name="Front. Microbiol.">
        <title>High frequency of phylogenetically diverse reductive dehalogenase-homologous genes in deep subseafloor sedimentary metagenomes.</title>
        <authorList>
            <person name="Kawai M."/>
            <person name="Futagami T."/>
            <person name="Toyoda A."/>
            <person name="Takaki Y."/>
            <person name="Nishi S."/>
            <person name="Hori S."/>
            <person name="Arai W."/>
            <person name="Tsubouchi T."/>
            <person name="Morono Y."/>
            <person name="Uchiyama I."/>
            <person name="Ito T."/>
            <person name="Fujiyama A."/>
            <person name="Inagaki F."/>
            <person name="Takami H."/>
        </authorList>
    </citation>
    <scope>NUCLEOTIDE SEQUENCE</scope>
    <source>
        <strain evidence="2">Expedition CK06-06</strain>
    </source>
</reference>
<organism evidence="2">
    <name type="scientific">marine sediment metagenome</name>
    <dbReference type="NCBI Taxonomy" id="412755"/>
    <lineage>
        <taxon>unclassified sequences</taxon>
        <taxon>metagenomes</taxon>
        <taxon>ecological metagenomes</taxon>
    </lineage>
</organism>
<dbReference type="AlphaFoldDB" id="X0XFJ2"/>
<accession>X0XFJ2</accession>
<gene>
    <name evidence="2" type="ORF">S01H1_65067</name>
</gene>
<proteinExistence type="predicted"/>
<evidence type="ECO:0000313" key="2">
    <source>
        <dbReference type="EMBL" id="GAG34177.1"/>
    </source>
</evidence>